<dbReference type="Gene3D" id="2.30.130.30">
    <property type="entry name" value="Hypothetical protein"/>
    <property type="match status" value="1"/>
</dbReference>
<gene>
    <name evidence="2" type="ORF">BALG_01000</name>
</gene>
<protein>
    <submittedName>
        <fullName evidence="2">Helix-turn-helix domain-containing protein</fullName>
    </submittedName>
</protein>
<dbReference type="RefSeq" id="WP_002963867.1">
    <property type="nucleotide sequence ID" value="NZ_EQ999546.1"/>
</dbReference>
<dbReference type="InterPro" id="IPR001387">
    <property type="entry name" value="Cro/C1-type_HTH"/>
</dbReference>
<dbReference type="HOGENOM" id="CLU_1053189_0_0_5"/>
<organism evidence="2">
    <name type="scientific">Brucella pinnipedialis M292/94/1</name>
    <dbReference type="NCBI Taxonomy" id="520462"/>
    <lineage>
        <taxon>Bacteria</taxon>
        <taxon>Pseudomonadati</taxon>
        <taxon>Pseudomonadota</taxon>
        <taxon>Alphaproteobacteria</taxon>
        <taxon>Hyphomicrobiales</taxon>
        <taxon>Brucellaceae</taxon>
        <taxon>Brucella/Ochrobactrum group</taxon>
        <taxon>Brucella</taxon>
    </lineage>
</organism>
<reference evidence="2" key="1">
    <citation type="submission" date="2009-01" db="EMBL/GenBank/DDBJ databases">
        <title>The Genome Sequence of Brucella pinnipedialis M292/94/1.</title>
        <authorList>
            <consortium name="The Broad Institute Genome Sequencing Platform"/>
            <person name="Ward D."/>
            <person name="Young S.K."/>
            <person name="Kodira C.D."/>
            <person name="Zeng Q."/>
            <person name="Koehrsen M."/>
            <person name="Alvarado L."/>
            <person name="Berlin A."/>
            <person name="Borenstein D."/>
            <person name="Chen Z."/>
            <person name="Engels R."/>
            <person name="Freedman E."/>
            <person name="Gellesch M."/>
            <person name="Goldberg J."/>
            <person name="Griggs A."/>
            <person name="Gujja S."/>
            <person name="Heiman D."/>
            <person name="Hepburn T."/>
            <person name="Howarth C."/>
            <person name="Jen D."/>
            <person name="Larson L."/>
            <person name="Lewis B."/>
            <person name="Mehta T."/>
            <person name="Park D."/>
            <person name="Pearson M."/>
            <person name="Roberts A."/>
            <person name="Saif S."/>
            <person name="Shea T."/>
            <person name="Shenoy N."/>
            <person name="Sisk P."/>
            <person name="Stolte C."/>
            <person name="Sykes S."/>
            <person name="Walk T."/>
            <person name="White J."/>
            <person name="Yandava C."/>
            <person name="Whatmore A.M."/>
            <person name="Perrett L.L."/>
            <person name="O'Callaghan D."/>
            <person name="Nusbaum C."/>
            <person name="Galagan J."/>
            <person name="Birren B."/>
        </authorList>
    </citation>
    <scope>NUCLEOTIDE SEQUENCE [LARGE SCALE GENOMIC DNA]</scope>
    <source>
        <strain evidence="2">M292/94/1</strain>
    </source>
</reference>
<feature type="domain" description="HTH cro/C1-type" evidence="1">
    <location>
        <begin position="26"/>
        <end position="81"/>
    </location>
</feature>
<dbReference type="AlphaFoldDB" id="A0A0E1X1E1"/>
<dbReference type="Proteomes" id="UP000004659">
    <property type="component" value="Unassembled WGS sequence"/>
</dbReference>
<accession>A0A0E1X1E1</accession>
<dbReference type="GeneID" id="93016876"/>
<evidence type="ECO:0000259" key="1">
    <source>
        <dbReference type="PROSITE" id="PS50943"/>
    </source>
</evidence>
<evidence type="ECO:0000313" key="2">
    <source>
        <dbReference type="EMBL" id="EEZ30880.1"/>
    </source>
</evidence>
<dbReference type="Gene3D" id="1.10.260.40">
    <property type="entry name" value="lambda repressor-like DNA-binding domains"/>
    <property type="match status" value="1"/>
</dbReference>
<dbReference type="InterPro" id="IPR015947">
    <property type="entry name" value="PUA-like_sf"/>
</dbReference>
<sequence>MSVEREFVDAVRIGDGDAGRVVGQSLRALRQAAGFTQIEMAQRLGVGQAAISKIEQRGDVQISSLQRYVEALGASLRIDAAFPVHSNLGVRIQADLGGLVADDEQYVLPIFGDGDGARPTKRDLVISIKPNYSGKIFDGVKTIELRRRFPLSIAAGATAYIYSTSPEMALVGTIKIENVERLQLRLLWKKHGQSASIKKADFDDYFSGLEEGFALKLSTPRRFTRPLTLPELKERFGFKAPQSFLYAKPELQKALRNEHTNLPD</sequence>
<dbReference type="EMBL" id="EQ999546">
    <property type="protein sequence ID" value="EEZ30880.1"/>
    <property type="molecule type" value="Genomic_DNA"/>
</dbReference>
<dbReference type="CDD" id="cd00093">
    <property type="entry name" value="HTH_XRE"/>
    <property type="match status" value="1"/>
</dbReference>
<dbReference type="GO" id="GO:0003677">
    <property type="term" value="F:DNA binding"/>
    <property type="evidence" value="ECO:0007669"/>
    <property type="project" value="InterPro"/>
</dbReference>
<proteinExistence type="predicted"/>
<dbReference type="InterPro" id="IPR010982">
    <property type="entry name" value="Lambda_DNA-bd_dom_sf"/>
</dbReference>
<dbReference type="SMART" id="SM00530">
    <property type="entry name" value="HTH_XRE"/>
    <property type="match status" value="1"/>
</dbReference>
<name>A0A0E1X1E1_9HYPH</name>
<dbReference type="Pfam" id="PF01381">
    <property type="entry name" value="HTH_3"/>
    <property type="match status" value="1"/>
</dbReference>
<dbReference type="PROSITE" id="PS50943">
    <property type="entry name" value="HTH_CROC1"/>
    <property type="match status" value="1"/>
</dbReference>
<dbReference type="SUPFAM" id="SSF88697">
    <property type="entry name" value="PUA domain-like"/>
    <property type="match status" value="1"/>
</dbReference>
<dbReference type="SUPFAM" id="SSF47413">
    <property type="entry name" value="lambda repressor-like DNA-binding domains"/>
    <property type="match status" value="1"/>
</dbReference>